<dbReference type="AlphaFoldDB" id="A0ABD3IK68"/>
<keyword evidence="4" id="KW-1185">Reference proteome</keyword>
<dbReference type="EMBL" id="JBJKBG010000011">
    <property type="protein sequence ID" value="KAL3714077.1"/>
    <property type="molecule type" value="Genomic_DNA"/>
</dbReference>
<feature type="compositionally biased region" description="Basic and acidic residues" evidence="1">
    <location>
        <begin position="270"/>
        <end position="292"/>
    </location>
</feature>
<dbReference type="PANTHER" id="PTHR33625">
    <property type="entry name" value="OS08G0179900 PROTEIN"/>
    <property type="match status" value="1"/>
</dbReference>
<proteinExistence type="predicted"/>
<gene>
    <name evidence="3" type="ORF">ACJRO7_006079</name>
</gene>
<keyword evidence="2" id="KW-0472">Membrane</keyword>
<evidence type="ECO:0000313" key="4">
    <source>
        <dbReference type="Proteomes" id="UP001634007"/>
    </source>
</evidence>
<feature type="compositionally biased region" description="Low complexity" evidence="1">
    <location>
        <begin position="34"/>
        <end position="61"/>
    </location>
</feature>
<evidence type="ECO:0000256" key="2">
    <source>
        <dbReference type="SAM" id="Phobius"/>
    </source>
</evidence>
<keyword evidence="2" id="KW-0812">Transmembrane</keyword>
<feature type="compositionally biased region" description="Basic residues" evidence="1">
    <location>
        <begin position="62"/>
        <end position="76"/>
    </location>
</feature>
<comment type="caution">
    <text evidence="3">The sequence shown here is derived from an EMBL/GenBank/DDBJ whole genome shotgun (WGS) entry which is preliminary data.</text>
</comment>
<accession>A0ABD3IK68</accession>
<name>A0ABD3IK68_EUCGL</name>
<organism evidence="3 4">
    <name type="scientific">Eucalyptus globulus</name>
    <name type="common">Tasmanian blue gum</name>
    <dbReference type="NCBI Taxonomy" id="34317"/>
    <lineage>
        <taxon>Eukaryota</taxon>
        <taxon>Viridiplantae</taxon>
        <taxon>Streptophyta</taxon>
        <taxon>Embryophyta</taxon>
        <taxon>Tracheophyta</taxon>
        <taxon>Spermatophyta</taxon>
        <taxon>Magnoliopsida</taxon>
        <taxon>eudicotyledons</taxon>
        <taxon>Gunneridae</taxon>
        <taxon>Pentapetalae</taxon>
        <taxon>rosids</taxon>
        <taxon>malvids</taxon>
        <taxon>Myrtales</taxon>
        <taxon>Myrtaceae</taxon>
        <taxon>Myrtoideae</taxon>
        <taxon>Eucalypteae</taxon>
        <taxon>Eucalyptus</taxon>
    </lineage>
</organism>
<sequence length="371" mass="39651">MGGGGGGGNMLRAVVGGRAATRGGGAGLHEPFCAAATSPNPAPAGPNSASAKSAASSPSSAKNKKPRKLDRARRRFSLSSPPPPPPSSAFNGLPRPAAAAATAGVVMPTWPPYPSSPEQDDSEWVYVDGRGDGEIAIGYHDDVVLGPVPSKWEVENAVSALQQVFDSTPYPRIRDRFGLPMEEEIVNESEGQSGLWDQCSRVGSEIDQVDIANTSDMRTLRPYGPERVYDAFNMLKTEPAVQRMVVSLSSDKAVWDAVLNNEVVKELRESYHAAESDGHPEESPEETPEKSPDNSYPALNAVGWLFDSTRVKLMEMIEGMANLAGKFFKPPAGNPETQARPVDLFGDKLRASFLLSIVVLVVVVVARGRRG</sequence>
<evidence type="ECO:0000313" key="3">
    <source>
        <dbReference type="EMBL" id="KAL3714077.1"/>
    </source>
</evidence>
<feature type="transmembrane region" description="Helical" evidence="2">
    <location>
        <begin position="349"/>
        <end position="366"/>
    </location>
</feature>
<keyword evidence="2" id="KW-1133">Transmembrane helix</keyword>
<protein>
    <submittedName>
        <fullName evidence="3">Uncharacterized protein</fullName>
    </submittedName>
</protein>
<dbReference type="Proteomes" id="UP001634007">
    <property type="component" value="Unassembled WGS sequence"/>
</dbReference>
<feature type="region of interest" description="Disordered" evidence="1">
    <location>
        <begin position="20"/>
        <end position="94"/>
    </location>
</feature>
<feature type="region of interest" description="Disordered" evidence="1">
    <location>
        <begin position="270"/>
        <end position="295"/>
    </location>
</feature>
<dbReference type="PANTHER" id="PTHR33625:SF3">
    <property type="entry name" value="OS04G0550700 PROTEIN"/>
    <property type="match status" value="1"/>
</dbReference>
<reference evidence="3 4" key="1">
    <citation type="submission" date="2024-11" db="EMBL/GenBank/DDBJ databases">
        <title>Chromosome-level genome assembly of Eucalyptus globulus Labill. provides insights into its genome evolution.</title>
        <authorList>
            <person name="Li X."/>
        </authorList>
    </citation>
    <scope>NUCLEOTIDE SEQUENCE [LARGE SCALE GENOMIC DNA]</scope>
    <source>
        <strain evidence="3">CL2024</strain>
        <tissue evidence="3">Fresh tender leaves</tissue>
    </source>
</reference>
<evidence type="ECO:0000256" key="1">
    <source>
        <dbReference type="SAM" id="MobiDB-lite"/>
    </source>
</evidence>